<dbReference type="InterPro" id="IPR014722">
    <property type="entry name" value="Rib_uL2_dom2"/>
</dbReference>
<dbReference type="PROSITE" id="PS01108">
    <property type="entry name" value="RIBOSOMAL_L24"/>
    <property type="match status" value="1"/>
</dbReference>
<dbReference type="InterPro" id="IPR005825">
    <property type="entry name" value="Ribosomal_uL24_CS"/>
</dbReference>
<dbReference type="InterPro" id="IPR041988">
    <property type="entry name" value="Ribosomal_uL24_KOW"/>
</dbReference>
<comment type="subunit">
    <text evidence="5">Part of the 50S ribosomal subunit.</text>
</comment>
<keyword evidence="5" id="KW-0694">RNA-binding</keyword>
<gene>
    <name evidence="5" type="primary">rplX</name>
    <name evidence="9" type="ORF">AHMF7605_13520</name>
</gene>
<dbReference type="GO" id="GO:0019843">
    <property type="term" value="F:rRNA binding"/>
    <property type="evidence" value="ECO:0007669"/>
    <property type="project" value="UniProtKB-UniRule"/>
</dbReference>
<comment type="similarity">
    <text evidence="1 5 6">Belongs to the universal ribosomal protein uL24 family.</text>
</comment>
<keyword evidence="2 5" id="KW-0689">Ribosomal protein</keyword>
<evidence type="ECO:0000259" key="8">
    <source>
        <dbReference type="SMART" id="SM00739"/>
    </source>
</evidence>
<dbReference type="Proteomes" id="UP000240357">
    <property type="component" value="Unassembled WGS sequence"/>
</dbReference>
<dbReference type="GO" id="GO:1990904">
    <property type="term" value="C:ribonucleoprotein complex"/>
    <property type="evidence" value="ECO:0007669"/>
    <property type="project" value="UniProtKB-KW"/>
</dbReference>
<evidence type="ECO:0000256" key="4">
    <source>
        <dbReference type="ARBA" id="ARBA00035206"/>
    </source>
</evidence>
<comment type="caution">
    <text evidence="9">The sequence shown here is derived from an EMBL/GenBank/DDBJ whole genome shotgun (WGS) entry which is preliminary data.</text>
</comment>
<accession>A0A2T2YP61</accession>
<evidence type="ECO:0000256" key="7">
    <source>
        <dbReference type="SAM" id="MobiDB-lite"/>
    </source>
</evidence>
<dbReference type="Pfam" id="PF17136">
    <property type="entry name" value="ribosomal_L24"/>
    <property type="match status" value="1"/>
</dbReference>
<keyword evidence="10" id="KW-1185">Reference proteome</keyword>
<feature type="compositionally biased region" description="Basic and acidic residues" evidence="7">
    <location>
        <begin position="93"/>
        <end position="110"/>
    </location>
</feature>
<dbReference type="NCBIfam" id="TIGR01079">
    <property type="entry name" value="rplX_bact"/>
    <property type="match status" value="1"/>
</dbReference>
<evidence type="ECO:0000256" key="5">
    <source>
        <dbReference type="HAMAP-Rule" id="MF_01326"/>
    </source>
</evidence>
<dbReference type="EMBL" id="PYFT01000001">
    <property type="protein sequence ID" value="PSR57300.1"/>
    <property type="molecule type" value="Genomic_DNA"/>
</dbReference>
<evidence type="ECO:0000256" key="1">
    <source>
        <dbReference type="ARBA" id="ARBA00010618"/>
    </source>
</evidence>
<dbReference type="OrthoDB" id="9807419at2"/>
<dbReference type="InterPro" id="IPR005824">
    <property type="entry name" value="KOW"/>
</dbReference>
<evidence type="ECO:0000313" key="9">
    <source>
        <dbReference type="EMBL" id="PSR57300.1"/>
    </source>
</evidence>
<organism evidence="9 10">
    <name type="scientific">Adhaeribacter arboris</name>
    <dbReference type="NCBI Taxonomy" id="2072846"/>
    <lineage>
        <taxon>Bacteria</taxon>
        <taxon>Pseudomonadati</taxon>
        <taxon>Bacteroidota</taxon>
        <taxon>Cytophagia</taxon>
        <taxon>Cytophagales</taxon>
        <taxon>Hymenobacteraceae</taxon>
        <taxon>Adhaeribacter</taxon>
    </lineage>
</organism>
<dbReference type="SUPFAM" id="SSF50104">
    <property type="entry name" value="Translation proteins SH3-like domain"/>
    <property type="match status" value="1"/>
</dbReference>
<dbReference type="InterPro" id="IPR008991">
    <property type="entry name" value="Translation_prot_SH3-like_sf"/>
</dbReference>
<dbReference type="GO" id="GO:0003735">
    <property type="term" value="F:structural constituent of ribosome"/>
    <property type="evidence" value="ECO:0007669"/>
    <property type="project" value="InterPro"/>
</dbReference>
<evidence type="ECO:0000256" key="3">
    <source>
        <dbReference type="ARBA" id="ARBA00023274"/>
    </source>
</evidence>
<feature type="region of interest" description="Disordered" evidence="7">
    <location>
        <begin position="84"/>
        <end position="110"/>
    </location>
</feature>
<dbReference type="AlphaFoldDB" id="A0A2T2YP61"/>
<comment type="function">
    <text evidence="5">One of two assembly initiator proteins, it binds directly to the 5'-end of the 23S rRNA, where it nucleates assembly of the 50S subunit.</text>
</comment>
<evidence type="ECO:0000313" key="10">
    <source>
        <dbReference type="Proteomes" id="UP000240357"/>
    </source>
</evidence>
<dbReference type="RefSeq" id="WP_106933469.1">
    <property type="nucleotide sequence ID" value="NZ_PYFT01000001.1"/>
</dbReference>
<keyword evidence="3 5" id="KW-0687">Ribonucleoprotein</keyword>
<dbReference type="GO" id="GO:0006412">
    <property type="term" value="P:translation"/>
    <property type="evidence" value="ECO:0007669"/>
    <property type="project" value="UniProtKB-UniRule"/>
</dbReference>
<proteinExistence type="inferred from homology"/>
<protein>
    <recommendedName>
        <fullName evidence="4 5">Large ribosomal subunit protein uL24</fullName>
    </recommendedName>
</protein>
<dbReference type="PANTHER" id="PTHR12903">
    <property type="entry name" value="MITOCHONDRIAL RIBOSOMAL PROTEIN L24"/>
    <property type="match status" value="1"/>
</dbReference>
<reference evidence="9 10" key="1">
    <citation type="submission" date="2018-03" db="EMBL/GenBank/DDBJ databases">
        <title>Adhaeribacter sp. HMF7605 Genome sequencing and assembly.</title>
        <authorList>
            <person name="Kang H."/>
            <person name="Kang J."/>
            <person name="Cha I."/>
            <person name="Kim H."/>
            <person name="Joh K."/>
        </authorList>
    </citation>
    <scope>NUCLEOTIDE SEQUENCE [LARGE SCALE GENOMIC DNA]</scope>
    <source>
        <strain evidence="9 10">HMF7605</strain>
    </source>
</reference>
<dbReference type="InterPro" id="IPR003256">
    <property type="entry name" value="Ribosomal_uL24"/>
</dbReference>
<dbReference type="HAMAP" id="MF_01326_B">
    <property type="entry name" value="Ribosomal_uL24_B"/>
    <property type="match status" value="1"/>
</dbReference>
<name>A0A2T2YP61_9BACT</name>
<evidence type="ECO:0000256" key="2">
    <source>
        <dbReference type="ARBA" id="ARBA00022980"/>
    </source>
</evidence>
<dbReference type="SMART" id="SM00739">
    <property type="entry name" value="KOW"/>
    <property type="match status" value="1"/>
</dbReference>
<dbReference type="InterPro" id="IPR057264">
    <property type="entry name" value="Ribosomal_uL24_C"/>
</dbReference>
<dbReference type="Gene3D" id="2.30.30.30">
    <property type="match status" value="1"/>
</dbReference>
<dbReference type="GO" id="GO:0005840">
    <property type="term" value="C:ribosome"/>
    <property type="evidence" value="ECO:0007669"/>
    <property type="project" value="UniProtKB-KW"/>
</dbReference>
<comment type="function">
    <text evidence="5">One of the proteins that surrounds the polypeptide exit tunnel on the outside of the subunit.</text>
</comment>
<keyword evidence="5" id="KW-0699">rRNA-binding</keyword>
<sequence>MKATINKTHKLHVKTGDTVKVIAGNERGKTGRIVSVNTSASKVIVEGLNRVTKHNKPSAKSPNGGITQKEAYIHASNVMLIENGQATRTGKKNNAEGKLQRYSKKSGELI</sequence>
<dbReference type="CDD" id="cd06089">
    <property type="entry name" value="KOW_RPL26"/>
    <property type="match status" value="1"/>
</dbReference>
<dbReference type="Pfam" id="PF00467">
    <property type="entry name" value="KOW"/>
    <property type="match status" value="1"/>
</dbReference>
<evidence type="ECO:0000256" key="6">
    <source>
        <dbReference type="RuleBase" id="RU003477"/>
    </source>
</evidence>
<feature type="domain" description="KOW" evidence="8">
    <location>
        <begin position="12"/>
        <end position="39"/>
    </location>
</feature>